<dbReference type="OrthoDB" id="389408at2"/>
<keyword evidence="1" id="KW-1133">Transmembrane helix</keyword>
<dbReference type="Proteomes" id="UP000231823">
    <property type="component" value="Chromosome"/>
</dbReference>
<feature type="transmembrane region" description="Helical" evidence="1">
    <location>
        <begin position="54"/>
        <end position="81"/>
    </location>
</feature>
<keyword evidence="1" id="KW-0812">Transmembrane</keyword>
<protein>
    <recommendedName>
        <fullName evidence="4">Transmembrane protein</fullName>
    </recommendedName>
</protein>
<evidence type="ECO:0000313" key="2">
    <source>
        <dbReference type="EMBL" id="AUB31596.1"/>
    </source>
</evidence>
<evidence type="ECO:0000256" key="1">
    <source>
        <dbReference type="SAM" id="Phobius"/>
    </source>
</evidence>
<name>A0A2K8SDR0_9MOLU</name>
<dbReference type="RefSeq" id="WP_100916581.1">
    <property type="nucleotide sequence ID" value="NZ_CP025057.1"/>
</dbReference>
<dbReference type="KEGG" id="sfz:SFLOR_v1c05440"/>
<dbReference type="EMBL" id="CP025057">
    <property type="protein sequence ID" value="AUB31596.1"/>
    <property type="molecule type" value="Genomic_DNA"/>
</dbReference>
<keyword evidence="3" id="KW-1185">Reference proteome</keyword>
<accession>A0A2K8SDR0</accession>
<gene>
    <name evidence="2" type="ORF">SFLOR_v1c05440</name>
</gene>
<keyword evidence="1" id="KW-0472">Membrane</keyword>
<sequence>MLYSSVWTSSVITGYILMSFTTLALCFFFANHFKRLKKMKLIWPENKYLNKKMYNFFNLYIFVGFIPMFLVMSIFFAISLIFRNIQLLGIIFTFCYLAYTVQLFLYIILLNNKQSSIVAFEYENQLILFNEVIKLEDIVDISHNLKRTIIFITFKDEKQLEDIIKLNYNWRLFDFLKGLNLKINN</sequence>
<evidence type="ECO:0000313" key="3">
    <source>
        <dbReference type="Proteomes" id="UP000231823"/>
    </source>
</evidence>
<feature type="transmembrane region" description="Helical" evidence="1">
    <location>
        <begin position="87"/>
        <end position="109"/>
    </location>
</feature>
<reference evidence="2 3" key="1">
    <citation type="submission" date="2017-12" db="EMBL/GenBank/DDBJ databases">
        <title>Complete genome sequence of Spiroplasma floricola 23-6 (ATCC 29989).</title>
        <authorList>
            <person name="Tsai Y.-M."/>
            <person name="Wu P.-S."/>
            <person name="Lo W.-S."/>
            <person name="Kuo C.-H."/>
        </authorList>
    </citation>
    <scope>NUCLEOTIDE SEQUENCE [LARGE SCALE GENOMIC DNA]</scope>
    <source>
        <strain evidence="2 3">23-6</strain>
    </source>
</reference>
<dbReference type="AlphaFoldDB" id="A0A2K8SDR0"/>
<feature type="transmembrane region" description="Helical" evidence="1">
    <location>
        <begin position="12"/>
        <end position="33"/>
    </location>
</feature>
<organism evidence="2 3">
    <name type="scientific">Spiroplasma floricola 23-6</name>
    <dbReference type="NCBI Taxonomy" id="1336749"/>
    <lineage>
        <taxon>Bacteria</taxon>
        <taxon>Bacillati</taxon>
        <taxon>Mycoplasmatota</taxon>
        <taxon>Mollicutes</taxon>
        <taxon>Entomoplasmatales</taxon>
        <taxon>Spiroplasmataceae</taxon>
        <taxon>Spiroplasma</taxon>
    </lineage>
</organism>
<proteinExistence type="predicted"/>
<evidence type="ECO:0008006" key="4">
    <source>
        <dbReference type="Google" id="ProtNLM"/>
    </source>
</evidence>